<dbReference type="InterPro" id="IPR036457">
    <property type="entry name" value="PPM-type-like_dom_sf"/>
</dbReference>
<accession>A0ABV0JT34</accession>
<dbReference type="CDD" id="cd00143">
    <property type="entry name" value="PP2Cc"/>
    <property type="match status" value="1"/>
</dbReference>
<evidence type="ECO:0000256" key="1">
    <source>
        <dbReference type="SAM" id="MobiDB-lite"/>
    </source>
</evidence>
<sequence length="690" mass="76093">MNSSQFQREPKDILLGHRYLWAANPAAATIPPGELVQGRYQVVAPQIWQDTLPEQPPHPEQLPNSVYPYLRLYPQRLHVPEAYGYAVLETSTAAAEILLLENAPIDATGKLVPSLVEALPQAPAVRQIYWLWQILELWKPLADNGVSYSLLVEDNLRVDGWRVRLLELYADPVEDTGIGFSPTHNGNGASDKSDVVTQAFVELPLEESAASALSLYHLGSLWARWCRLIHVSVVTQVLEICEQMQAGNTSQKAIAQKLNQLLLEQAALLPLRLRVAGATDTGPQRDHNEDTCYPTVQDSKADYTSLNDPLLPHLSIVCDGIGGHEGGEVASLLAVQSLKLQVRALLAEVAEQTEIVQPDLLKEQLAASIRVVNNLISSRNDEQGRESRRRMGTTLVMALQLPQKVSPNPQTLLDNAHELYIANVGDSRAYWITPHSCQQLTVDDDVASREVRLGRSFYREALQRPDSGALTQALGTRDAEFLRPNVQRFIVEEDGLLLLCSDGLSDNNWVEQSWADFVEPIMQSKIPLEAAVQSWIELANQKNGHDNTSVVITYCRVSPEYPVLLNLGEIGSKALMPKVNLQPEIVEGAVYAEAVPSQEVPVTATPRQRRHKTLALWLGLLLLLIGGSIAGLYAWRKYDERGFNQMRDRIFPPSAQPLPSPDAASPSPLSPPSPQDAPSPIPSVPPPPSS</sequence>
<organism evidence="4 5">
    <name type="scientific">Funiculus sociatus GB2-A5</name>
    <dbReference type="NCBI Taxonomy" id="2933946"/>
    <lineage>
        <taxon>Bacteria</taxon>
        <taxon>Bacillati</taxon>
        <taxon>Cyanobacteriota</taxon>
        <taxon>Cyanophyceae</taxon>
        <taxon>Coleofasciculales</taxon>
        <taxon>Coleofasciculaceae</taxon>
        <taxon>Funiculus</taxon>
    </lineage>
</organism>
<dbReference type="PANTHER" id="PTHR13832:SF827">
    <property type="entry name" value="PROTEIN PHOSPHATASE 1L"/>
    <property type="match status" value="1"/>
</dbReference>
<dbReference type="InterPro" id="IPR015655">
    <property type="entry name" value="PP2C"/>
</dbReference>
<keyword evidence="2" id="KW-1133">Transmembrane helix</keyword>
<feature type="transmembrane region" description="Helical" evidence="2">
    <location>
        <begin position="614"/>
        <end position="635"/>
    </location>
</feature>
<gene>
    <name evidence="4" type="ORF">NDI37_19330</name>
</gene>
<dbReference type="Gene3D" id="3.60.40.10">
    <property type="entry name" value="PPM-type phosphatase domain"/>
    <property type="match status" value="1"/>
</dbReference>
<dbReference type="SMART" id="SM00332">
    <property type="entry name" value="PP2Cc"/>
    <property type="match status" value="1"/>
</dbReference>
<evidence type="ECO:0000313" key="4">
    <source>
        <dbReference type="EMBL" id="MEP0866613.1"/>
    </source>
</evidence>
<evidence type="ECO:0000256" key="2">
    <source>
        <dbReference type="SAM" id="Phobius"/>
    </source>
</evidence>
<feature type="compositionally biased region" description="Pro residues" evidence="1">
    <location>
        <begin position="668"/>
        <end position="690"/>
    </location>
</feature>
<keyword evidence="2" id="KW-0812">Transmembrane</keyword>
<dbReference type="RefSeq" id="WP_190421241.1">
    <property type="nucleotide sequence ID" value="NZ_JAMPKK010000047.1"/>
</dbReference>
<name>A0ABV0JT34_9CYAN</name>
<dbReference type="InterPro" id="IPR001932">
    <property type="entry name" value="PPM-type_phosphatase-like_dom"/>
</dbReference>
<dbReference type="PROSITE" id="PS51746">
    <property type="entry name" value="PPM_2"/>
    <property type="match status" value="1"/>
</dbReference>
<dbReference type="EMBL" id="JAMPKK010000047">
    <property type="protein sequence ID" value="MEP0866613.1"/>
    <property type="molecule type" value="Genomic_DNA"/>
</dbReference>
<reference evidence="4 5" key="1">
    <citation type="submission" date="2022-04" db="EMBL/GenBank/DDBJ databases">
        <title>Positive selection, recombination, and allopatry shape intraspecific diversity of widespread and dominant cyanobacteria.</title>
        <authorList>
            <person name="Wei J."/>
            <person name="Shu W."/>
            <person name="Hu C."/>
        </authorList>
    </citation>
    <scope>NUCLEOTIDE SEQUENCE [LARGE SCALE GENOMIC DNA]</scope>
    <source>
        <strain evidence="4 5">GB2-A5</strain>
    </source>
</reference>
<evidence type="ECO:0000259" key="3">
    <source>
        <dbReference type="PROSITE" id="PS51746"/>
    </source>
</evidence>
<feature type="domain" description="PPM-type phosphatase" evidence="3">
    <location>
        <begin position="274"/>
        <end position="555"/>
    </location>
</feature>
<dbReference type="SMART" id="SM00331">
    <property type="entry name" value="PP2C_SIG"/>
    <property type="match status" value="1"/>
</dbReference>
<protein>
    <submittedName>
        <fullName evidence="4">Protein phosphatase 2C domain-containing protein</fullName>
    </submittedName>
</protein>
<keyword evidence="5" id="KW-1185">Reference proteome</keyword>
<evidence type="ECO:0000313" key="5">
    <source>
        <dbReference type="Proteomes" id="UP001442494"/>
    </source>
</evidence>
<keyword evidence="2" id="KW-0472">Membrane</keyword>
<proteinExistence type="predicted"/>
<dbReference type="Proteomes" id="UP001442494">
    <property type="component" value="Unassembled WGS sequence"/>
</dbReference>
<comment type="caution">
    <text evidence="4">The sequence shown here is derived from an EMBL/GenBank/DDBJ whole genome shotgun (WGS) entry which is preliminary data.</text>
</comment>
<feature type="region of interest" description="Disordered" evidence="1">
    <location>
        <begin position="649"/>
        <end position="690"/>
    </location>
</feature>
<dbReference type="SUPFAM" id="SSF81606">
    <property type="entry name" value="PP2C-like"/>
    <property type="match status" value="1"/>
</dbReference>
<dbReference type="Pfam" id="PF13672">
    <property type="entry name" value="PP2C_2"/>
    <property type="match status" value="1"/>
</dbReference>
<dbReference type="PANTHER" id="PTHR13832">
    <property type="entry name" value="PROTEIN PHOSPHATASE 2C"/>
    <property type="match status" value="1"/>
</dbReference>